<comment type="caution">
    <text evidence="1">The sequence shown here is derived from an EMBL/GenBank/DDBJ whole genome shotgun (WGS) entry which is preliminary data.</text>
</comment>
<evidence type="ECO:0000313" key="1">
    <source>
        <dbReference type="EMBL" id="GMH07933.1"/>
    </source>
</evidence>
<protein>
    <submittedName>
        <fullName evidence="1">Uncharacterized protein</fullName>
    </submittedName>
</protein>
<keyword evidence="2" id="KW-1185">Reference proteome</keyword>
<name>A0AAD3XKG3_NEPGR</name>
<gene>
    <name evidence="1" type="ORF">Nepgr_009773</name>
</gene>
<accession>A0AAD3XKG3</accession>
<organism evidence="1 2">
    <name type="scientific">Nepenthes gracilis</name>
    <name type="common">Slender pitcher plant</name>
    <dbReference type="NCBI Taxonomy" id="150966"/>
    <lineage>
        <taxon>Eukaryota</taxon>
        <taxon>Viridiplantae</taxon>
        <taxon>Streptophyta</taxon>
        <taxon>Embryophyta</taxon>
        <taxon>Tracheophyta</taxon>
        <taxon>Spermatophyta</taxon>
        <taxon>Magnoliopsida</taxon>
        <taxon>eudicotyledons</taxon>
        <taxon>Gunneridae</taxon>
        <taxon>Pentapetalae</taxon>
        <taxon>Caryophyllales</taxon>
        <taxon>Nepenthaceae</taxon>
        <taxon>Nepenthes</taxon>
    </lineage>
</organism>
<evidence type="ECO:0000313" key="2">
    <source>
        <dbReference type="Proteomes" id="UP001279734"/>
    </source>
</evidence>
<dbReference type="EMBL" id="BSYO01000007">
    <property type="protein sequence ID" value="GMH07933.1"/>
    <property type="molecule type" value="Genomic_DNA"/>
</dbReference>
<proteinExistence type="predicted"/>
<reference evidence="1" key="1">
    <citation type="submission" date="2023-05" db="EMBL/GenBank/DDBJ databases">
        <title>Nepenthes gracilis genome sequencing.</title>
        <authorList>
            <person name="Fukushima K."/>
        </authorList>
    </citation>
    <scope>NUCLEOTIDE SEQUENCE</scope>
    <source>
        <strain evidence="1">SING2019-196</strain>
    </source>
</reference>
<sequence length="566" mass="61962">MWHLYSDLTSKEREGYGGSSKMNFLSLENSSTWAPVNSGCPPNQETCYDGSSKVGDKRLYPWLIDPIELDLFHTKTQVVEAIPSHQFSGISRPNFTMESTNASAESLYCQKKSISLTEKVIPIRSACNKQEDNGSFTGQTCKSDKSTISFSERVKLDHSAYGRKENNGRLKLMELTYHRSDGKNIVALNEINSMDAVFNEADENAISMNYSNKGKKAIRLFGQTLWDNVSTMNEVSAETSAANYQGWLDAPCVSRITASSDFLINNQHVETTAAESQIDIVVPDPSRSISNHDVSVNQLLTQSSLQSQRDLAISNAVPIQVVSPLTNKHDMLMNQLSAQRIAVKRQMDLAIPDVGWGFNNHDLLVNQVYAQSSLQIQGNSAVLTANPLATFLPLCASEKTQDSTSGTLNNSPLNVKSLLSRGTAESYLDSGAVEIRTTFGGNVANTNLLDKTNSNQHLLMKGPSTKSLDVQHLMDLTITNANPLSTFLAITASTVCHTDKSSLSGNNINSHHELIVQRLVDAPGKCHGLESVKHPADRTAISPAVLALIRCDRERTLAAFLTITIH</sequence>
<dbReference type="Proteomes" id="UP001279734">
    <property type="component" value="Unassembled WGS sequence"/>
</dbReference>
<dbReference type="AlphaFoldDB" id="A0AAD3XKG3"/>